<dbReference type="PANTHER" id="PTHR32017">
    <property type="entry name" value="SPINDLE AND KINETOCHORE-ASSOCIATED PROTEIN 2"/>
    <property type="match status" value="1"/>
</dbReference>
<protein>
    <recommendedName>
        <fullName evidence="13">Protein FAM33A</fullName>
    </recommendedName>
</protein>
<dbReference type="Gene3D" id="6.10.250.1380">
    <property type="match status" value="1"/>
</dbReference>
<proteinExistence type="inferred from homology"/>
<keyword evidence="8" id="KW-0498">Mitosis</keyword>
<reference evidence="15" key="1">
    <citation type="submission" date="2025-08" db="UniProtKB">
        <authorList>
            <consortium name="Ensembl"/>
        </authorList>
    </citation>
    <scope>IDENTIFICATION</scope>
</reference>
<sequence length="187" mass="21483">METAVTRLETMFQKADSDLDCIQHMLEFEIMKNLPDEVTPEENPLALLEQLSAVKSRYKLLCEQLEQISIERKESMSCIRATLDKTMKLVQEIQQHTGIELSPLSEEEQIAAQHLTCQTFKGTALSAEEPLCSVSTLPNPNEEPQFEPLTEEKLMAVPRRVRSTVKLDDLNSFYSELFKYFVLNNNR</sequence>
<dbReference type="Pfam" id="PF16740">
    <property type="entry name" value="SKA2"/>
    <property type="match status" value="1"/>
</dbReference>
<evidence type="ECO:0000256" key="10">
    <source>
        <dbReference type="ARBA" id="ARBA00023212"/>
    </source>
</evidence>
<keyword evidence="7" id="KW-0493">Microtubule</keyword>
<organism evidence="15 16">
    <name type="scientific">Sphenodon punctatus</name>
    <name type="common">Tuatara</name>
    <name type="synonym">Hatteria punctata</name>
    <dbReference type="NCBI Taxonomy" id="8508"/>
    <lineage>
        <taxon>Eukaryota</taxon>
        <taxon>Metazoa</taxon>
        <taxon>Chordata</taxon>
        <taxon>Craniata</taxon>
        <taxon>Vertebrata</taxon>
        <taxon>Euteleostomi</taxon>
        <taxon>Lepidosauria</taxon>
        <taxon>Sphenodontia</taxon>
        <taxon>Sphenodontidae</taxon>
        <taxon>Sphenodon</taxon>
    </lineage>
</organism>
<comment type="subcellular location">
    <subcellularLocation>
        <location evidence="2">Chromosome</location>
        <location evidence="2">Centromere</location>
        <location evidence="2">Kinetochore</location>
    </subcellularLocation>
    <subcellularLocation>
        <location evidence="1">Cytoplasm</location>
        <location evidence="1">Cytoskeleton</location>
        <location evidence="1">Spindle</location>
    </subcellularLocation>
</comment>
<evidence type="ECO:0000256" key="3">
    <source>
        <dbReference type="ARBA" id="ARBA00010684"/>
    </source>
</evidence>
<evidence type="ECO:0000256" key="5">
    <source>
        <dbReference type="ARBA" id="ARBA00022490"/>
    </source>
</evidence>
<reference evidence="15" key="2">
    <citation type="submission" date="2025-09" db="UniProtKB">
        <authorList>
            <consortium name="Ensembl"/>
        </authorList>
    </citation>
    <scope>IDENTIFICATION</scope>
</reference>
<evidence type="ECO:0000256" key="12">
    <source>
        <dbReference type="ARBA" id="ARBA00023328"/>
    </source>
</evidence>
<comment type="similarity">
    <text evidence="3">Belongs to the SKA2 family.</text>
</comment>
<evidence type="ECO:0000256" key="1">
    <source>
        <dbReference type="ARBA" id="ARBA00004186"/>
    </source>
</evidence>
<evidence type="ECO:0000256" key="7">
    <source>
        <dbReference type="ARBA" id="ARBA00022701"/>
    </source>
</evidence>
<evidence type="ECO:0000313" key="15">
    <source>
        <dbReference type="Ensembl" id="ENSSPUP00000021096.1"/>
    </source>
</evidence>
<dbReference type="GO" id="GO:0008017">
    <property type="term" value="F:microtubule binding"/>
    <property type="evidence" value="ECO:0007669"/>
    <property type="project" value="InterPro"/>
</dbReference>
<keyword evidence="16" id="KW-1185">Reference proteome</keyword>
<dbReference type="GO" id="GO:0051301">
    <property type="term" value="P:cell division"/>
    <property type="evidence" value="ECO:0007669"/>
    <property type="project" value="UniProtKB-KW"/>
</dbReference>
<dbReference type="GO" id="GO:0000940">
    <property type="term" value="C:outer kinetochore"/>
    <property type="evidence" value="ECO:0007669"/>
    <property type="project" value="InterPro"/>
</dbReference>
<dbReference type="GO" id="GO:0005876">
    <property type="term" value="C:spindle microtubule"/>
    <property type="evidence" value="ECO:0007669"/>
    <property type="project" value="InterPro"/>
</dbReference>
<keyword evidence="5" id="KW-0963">Cytoplasm</keyword>
<dbReference type="GO" id="GO:0000278">
    <property type="term" value="P:mitotic cell cycle"/>
    <property type="evidence" value="ECO:0007669"/>
    <property type="project" value="TreeGrafter"/>
</dbReference>
<keyword evidence="9" id="KW-0995">Kinetochore</keyword>
<evidence type="ECO:0000313" key="16">
    <source>
        <dbReference type="Proteomes" id="UP000694392"/>
    </source>
</evidence>
<evidence type="ECO:0000256" key="11">
    <source>
        <dbReference type="ARBA" id="ARBA00023306"/>
    </source>
</evidence>
<keyword evidence="4" id="KW-0158">Chromosome</keyword>
<dbReference type="Ensembl" id="ENSSPUT00000022497.1">
    <property type="protein sequence ID" value="ENSSPUP00000021096.1"/>
    <property type="gene ID" value="ENSSPUG00000016236.1"/>
</dbReference>
<dbReference type="InterPro" id="IPR026762">
    <property type="entry name" value="Ska2"/>
</dbReference>
<accession>A0A8D0HFB1</accession>
<dbReference type="GO" id="GO:0007059">
    <property type="term" value="P:chromosome segregation"/>
    <property type="evidence" value="ECO:0007669"/>
    <property type="project" value="InterPro"/>
</dbReference>
<feature type="domain" description="Ska2 N-terminal" evidence="14">
    <location>
        <begin position="2"/>
        <end position="115"/>
    </location>
</feature>
<dbReference type="PANTHER" id="PTHR32017:SF3">
    <property type="entry name" value="SPINDLE AND KINETOCHORE-ASSOCIATED PROTEIN 2"/>
    <property type="match status" value="1"/>
</dbReference>
<dbReference type="Proteomes" id="UP000694392">
    <property type="component" value="Unplaced"/>
</dbReference>
<evidence type="ECO:0000256" key="13">
    <source>
        <dbReference type="ARBA" id="ARBA00029651"/>
    </source>
</evidence>
<evidence type="ECO:0000256" key="6">
    <source>
        <dbReference type="ARBA" id="ARBA00022618"/>
    </source>
</evidence>
<evidence type="ECO:0000256" key="4">
    <source>
        <dbReference type="ARBA" id="ARBA00022454"/>
    </source>
</evidence>
<keyword evidence="12" id="KW-0137">Centromere</keyword>
<dbReference type="GeneTree" id="ENSGT00390000009588"/>
<keyword evidence="6" id="KW-0132">Cell division</keyword>
<dbReference type="OMA" id="TNAQKES"/>
<gene>
    <name evidence="15" type="primary">SKA2</name>
</gene>
<evidence type="ECO:0000256" key="9">
    <source>
        <dbReference type="ARBA" id="ARBA00022838"/>
    </source>
</evidence>
<keyword evidence="10" id="KW-0206">Cytoskeleton</keyword>
<name>A0A8D0HFB1_SPHPU</name>
<evidence type="ECO:0000256" key="8">
    <source>
        <dbReference type="ARBA" id="ARBA00022776"/>
    </source>
</evidence>
<dbReference type="InterPro" id="IPR042091">
    <property type="entry name" value="Ska2_N"/>
</dbReference>
<evidence type="ECO:0000256" key="2">
    <source>
        <dbReference type="ARBA" id="ARBA00004629"/>
    </source>
</evidence>
<keyword evidence="11" id="KW-0131">Cell cycle</keyword>
<evidence type="ECO:0000259" key="14">
    <source>
        <dbReference type="Pfam" id="PF16740"/>
    </source>
</evidence>
<dbReference type="AlphaFoldDB" id="A0A8D0HFB1"/>